<comment type="caution">
    <text evidence="9">The sequence shown here is derived from an EMBL/GenBank/DDBJ whole genome shotgun (WGS) entry which is preliminary data.</text>
</comment>
<keyword evidence="7" id="KW-1133">Transmembrane helix</keyword>
<evidence type="ECO:0000256" key="4">
    <source>
        <dbReference type="ARBA" id="ARBA00022679"/>
    </source>
</evidence>
<dbReference type="InterPro" id="IPR003594">
    <property type="entry name" value="HATPase_dom"/>
</dbReference>
<accession>A0A0F9P1K4</accession>
<evidence type="ECO:0000256" key="1">
    <source>
        <dbReference type="ARBA" id="ARBA00000085"/>
    </source>
</evidence>
<feature type="domain" description="Histidine kinase" evidence="8">
    <location>
        <begin position="202"/>
        <end position="421"/>
    </location>
</feature>
<dbReference type="Gene3D" id="1.10.287.130">
    <property type="match status" value="1"/>
</dbReference>
<organism evidence="9">
    <name type="scientific">marine sediment metagenome</name>
    <dbReference type="NCBI Taxonomy" id="412755"/>
    <lineage>
        <taxon>unclassified sequences</taxon>
        <taxon>metagenomes</taxon>
        <taxon>ecological metagenomes</taxon>
    </lineage>
</organism>
<evidence type="ECO:0000256" key="6">
    <source>
        <dbReference type="ARBA" id="ARBA00023012"/>
    </source>
</evidence>
<dbReference type="EMBL" id="LAZR01002929">
    <property type="protein sequence ID" value="KKN23909.1"/>
    <property type="molecule type" value="Genomic_DNA"/>
</dbReference>
<dbReference type="InterPro" id="IPR036097">
    <property type="entry name" value="HisK_dim/P_sf"/>
</dbReference>
<reference evidence="9" key="1">
    <citation type="journal article" date="2015" name="Nature">
        <title>Complex archaea that bridge the gap between prokaryotes and eukaryotes.</title>
        <authorList>
            <person name="Spang A."/>
            <person name="Saw J.H."/>
            <person name="Jorgensen S.L."/>
            <person name="Zaremba-Niedzwiedzka K."/>
            <person name="Martijn J."/>
            <person name="Lind A.E."/>
            <person name="van Eijk R."/>
            <person name="Schleper C."/>
            <person name="Guy L."/>
            <person name="Ettema T.J."/>
        </authorList>
    </citation>
    <scope>NUCLEOTIDE SEQUENCE</scope>
</reference>
<dbReference type="PANTHER" id="PTHR43711">
    <property type="entry name" value="TWO-COMPONENT HISTIDINE KINASE"/>
    <property type="match status" value="1"/>
</dbReference>
<dbReference type="SMART" id="SM00388">
    <property type="entry name" value="HisKA"/>
    <property type="match status" value="1"/>
</dbReference>
<dbReference type="GO" id="GO:0000155">
    <property type="term" value="F:phosphorelay sensor kinase activity"/>
    <property type="evidence" value="ECO:0007669"/>
    <property type="project" value="InterPro"/>
</dbReference>
<evidence type="ECO:0000256" key="5">
    <source>
        <dbReference type="ARBA" id="ARBA00022777"/>
    </source>
</evidence>
<keyword evidence="5" id="KW-0418">Kinase</keyword>
<evidence type="ECO:0000259" key="8">
    <source>
        <dbReference type="PROSITE" id="PS50109"/>
    </source>
</evidence>
<evidence type="ECO:0000256" key="3">
    <source>
        <dbReference type="ARBA" id="ARBA00022553"/>
    </source>
</evidence>
<keyword evidence="7" id="KW-0472">Membrane</keyword>
<dbReference type="AlphaFoldDB" id="A0A0F9P1K4"/>
<evidence type="ECO:0000256" key="7">
    <source>
        <dbReference type="SAM" id="Phobius"/>
    </source>
</evidence>
<dbReference type="Pfam" id="PF02518">
    <property type="entry name" value="HATPase_c"/>
    <property type="match status" value="1"/>
</dbReference>
<dbReference type="SMART" id="SM00387">
    <property type="entry name" value="HATPase_c"/>
    <property type="match status" value="1"/>
</dbReference>
<dbReference type="PANTHER" id="PTHR43711:SF31">
    <property type="entry name" value="HISTIDINE KINASE"/>
    <property type="match status" value="1"/>
</dbReference>
<protein>
    <recommendedName>
        <fullName evidence="2">histidine kinase</fullName>
        <ecNumber evidence="2">2.7.13.3</ecNumber>
    </recommendedName>
</protein>
<keyword evidence="6" id="KW-0902">Two-component regulatory system</keyword>
<evidence type="ECO:0000313" key="9">
    <source>
        <dbReference type="EMBL" id="KKN23909.1"/>
    </source>
</evidence>
<dbReference type="InterPro" id="IPR004358">
    <property type="entry name" value="Sig_transdc_His_kin-like_C"/>
</dbReference>
<comment type="catalytic activity">
    <reaction evidence="1">
        <text>ATP + protein L-histidine = ADP + protein N-phospho-L-histidine.</text>
        <dbReference type="EC" id="2.7.13.3"/>
    </reaction>
</comment>
<dbReference type="InterPro" id="IPR003661">
    <property type="entry name" value="HisK_dim/P_dom"/>
</dbReference>
<evidence type="ECO:0000256" key="2">
    <source>
        <dbReference type="ARBA" id="ARBA00012438"/>
    </source>
</evidence>
<sequence length="436" mass="47341">MNARRTKPRVRIALNFYLMTLASVISIAVFVACVFQTFVMGRAYQMTLTQGVANSFASKISELAYADDVMWSFQEERIAALFEHVKGESSTSGNEWSVSVETDDGTSVFQGHAEPAFLQTSTHSDIRVGSELIGHVYLTNEDYQLAASLMQQGSIALTISLSIFILLLTIPFRALRKRDLDLQVALREAQEGNRSKREFISTVSHELRTPLTSIKGSLDLLGSGLIGEFGPLAKRSIDIAVRNSTLLGMLVNDILDYEKLDAGKMAIEPILDDIVSVVGNAVEVFGTYGAARQIKVVSIGNNGPILSLIDTKRITQVLGNLISNAVKFSPPNEVVAVSVSEVDGWVRVAVKDNGCGVPEKDRKIIFEAFSQGDSSDTRSYGGTGLGLTISQAIVEKHGGQIHLAQNDDTGSTFYFDLPKVDYLTVPQVPNAVKEAA</sequence>
<dbReference type="InterPro" id="IPR005467">
    <property type="entry name" value="His_kinase_dom"/>
</dbReference>
<dbReference type="PROSITE" id="PS51257">
    <property type="entry name" value="PROKAR_LIPOPROTEIN"/>
    <property type="match status" value="1"/>
</dbReference>
<proteinExistence type="predicted"/>
<dbReference type="InterPro" id="IPR036890">
    <property type="entry name" value="HATPase_C_sf"/>
</dbReference>
<feature type="transmembrane region" description="Helical" evidence="7">
    <location>
        <begin position="12"/>
        <end position="39"/>
    </location>
</feature>
<dbReference type="FunFam" id="3.30.565.10:FF:000006">
    <property type="entry name" value="Sensor histidine kinase WalK"/>
    <property type="match status" value="1"/>
</dbReference>
<keyword evidence="3" id="KW-0597">Phosphoprotein</keyword>
<dbReference type="CDD" id="cd00082">
    <property type="entry name" value="HisKA"/>
    <property type="match status" value="1"/>
</dbReference>
<dbReference type="Gene3D" id="3.30.565.10">
    <property type="entry name" value="Histidine kinase-like ATPase, C-terminal domain"/>
    <property type="match status" value="1"/>
</dbReference>
<dbReference type="SUPFAM" id="SSF55874">
    <property type="entry name" value="ATPase domain of HSP90 chaperone/DNA topoisomerase II/histidine kinase"/>
    <property type="match status" value="1"/>
</dbReference>
<dbReference type="SUPFAM" id="SSF47384">
    <property type="entry name" value="Homodimeric domain of signal transducing histidine kinase"/>
    <property type="match status" value="1"/>
</dbReference>
<dbReference type="Pfam" id="PF00512">
    <property type="entry name" value="HisKA"/>
    <property type="match status" value="1"/>
</dbReference>
<keyword evidence="7" id="KW-0812">Transmembrane</keyword>
<feature type="transmembrane region" description="Helical" evidence="7">
    <location>
        <begin position="155"/>
        <end position="175"/>
    </location>
</feature>
<gene>
    <name evidence="9" type="ORF">LCGC14_0900280</name>
</gene>
<dbReference type="EC" id="2.7.13.3" evidence="2"/>
<keyword evidence="4" id="KW-0808">Transferase</keyword>
<name>A0A0F9P1K4_9ZZZZ</name>
<dbReference type="PRINTS" id="PR00344">
    <property type="entry name" value="BCTRLSENSOR"/>
</dbReference>
<dbReference type="InterPro" id="IPR050736">
    <property type="entry name" value="Sensor_HK_Regulatory"/>
</dbReference>
<dbReference type="PROSITE" id="PS50109">
    <property type="entry name" value="HIS_KIN"/>
    <property type="match status" value="1"/>
</dbReference>